<feature type="transmembrane region" description="Helical" evidence="6">
    <location>
        <begin position="278"/>
        <end position="298"/>
    </location>
</feature>
<keyword evidence="3 6" id="KW-0812">Transmembrane</keyword>
<feature type="transmembrane region" description="Helical" evidence="6">
    <location>
        <begin position="189"/>
        <end position="209"/>
    </location>
</feature>
<feature type="transmembrane region" description="Helical" evidence="6">
    <location>
        <begin position="123"/>
        <end position="144"/>
    </location>
</feature>
<dbReference type="GO" id="GO:0022857">
    <property type="term" value="F:transmembrane transporter activity"/>
    <property type="evidence" value="ECO:0007669"/>
    <property type="project" value="InterPro"/>
</dbReference>
<feature type="transmembrane region" description="Helical" evidence="6">
    <location>
        <begin position="341"/>
        <end position="363"/>
    </location>
</feature>
<dbReference type="Proteomes" id="UP000199223">
    <property type="component" value="Unassembled WGS sequence"/>
</dbReference>
<organism evidence="8 9">
    <name type="scientific">Deinococcus reticulitermitis</name>
    <dbReference type="NCBI Taxonomy" id="856736"/>
    <lineage>
        <taxon>Bacteria</taxon>
        <taxon>Thermotogati</taxon>
        <taxon>Deinococcota</taxon>
        <taxon>Deinococci</taxon>
        <taxon>Deinococcales</taxon>
        <taxon>Deinococcaceae</taxon>
        <taxon>Deinococcus</taxon>
    </lineage>
</organism>
<evidence type="ECO:0000256" key="4">
    <source>
        <dbReference type="ARBA" id="ARBA00022989"/>
    </source>
</evidence>
<keyword evidence="5 6" id="KW-0472">Membrane</keyword>
<dbReference type="STRING" id="856736.SAMN04488058_1314"/>
<evidence type="ECO:0000256" key="2">
    <source>
        <dbReference type="ARBA" id="ARBA00022448"/>
    </source>
</evidence>
<evidence type="ECO:0000256" key="3">
    <source>
        <dbReference type="ARBA" id="ARBA00022692"/>
    </source>
</evidence>
<dbReference type="OrthoDB" id="9772882at2"/>
<keyword evidence="2" id="KW-0813">Transport</keyword>
<dbReference type="InterPro" id="IPR011701">
    <property type="entry name" value="MFS"/>
</dbReference>
<evidence type="ECO:0000256" key="1">
    <source>
        <dbReference type="ARBA" id="ARBA00004141"/>
    </source>
</evidence>
<dbReference type="Gene3D" id="1.20.1250.20">
    <property type="entry name" value="MFS general substrate transporter like domains"/>
    <property type="match status" value="2"/>
</dbReference>
<dbReference type="InterPro" id="IPR020846">
    <property type="entry name" value="MFS_dom"/>
</dbReference>
<dbReference type="AlphaFoldDB" id="A0A1H7CJW8"/>
<evidence type="ECO:0000256" key="5">
    <source>
        <dbReference type="ARBA" id="ARBA00023136"/>
    </source>
</evidence>
<comment type="subcellular location">
    <subcellularLocation>
        <location evidence="1">Membrane</location>
        <topology evidence="1">Multi-pass membrane protein</topology>
    </subcellularLocation>
</comment>
<proteinExistence type="predicted"/>
<reference evidence="9" key="1">
    <citation type="submission" date="2016-10" db="EMBL/GenBank/DDBJ databases">
        <authorList>
            <person name="Varghese N."/>
            <person name="Submissions S."/>
        </authorList>
    </citation>
    <scope>NUCLEOTIDE SEQUENCE [LARGE SCALE GENOMIC DNA]</scope>
    <source>
        <strain evidence="9">CGMCC 1.10218</strain>
    </source>
</reference>
<dbReference type="PANTHER" id="PTHR23505:SF52">
    <property type="entry name" value="MAJOR FACILITATOR SUPERFAMILY PROTEIN"/>
    <property type="match status" value="1"/>
</dbReference>
<accession>A0A1H7CJW8</accession>
<protein>
    <submittedName>
        <fullName evidence="8">Predicted arabinose efflux permease, MFS family</fullName>
    </submittedName>
</protein>
<feature type="transmembrane region" description="Helical" evidence="6">
    <location>
        <begin position="99"/>
        <end position="117"/>
    </location>
</feature>
<evidence type="ECO:0000313" key="9">
    <source>
        <dbReference type="Proteomes" id="UP000199223"/>
    </source>
</evidence>
<dbReference type="InterPro" id="IPR036259">
    <property type="entry name" value="MFS_trans_sf"/>
</dbReference>
<feature type="transmembrane region" description="Helical" evidence="6">
    <location>
        <begin position="310"/>
        <end position="329"/>
    </location>
</feature>
<name>A0A1H7CJW8_9DEIO</name>
<evidence type="ECO:0000256" key="6">
    <source>
        <dbReference type="SAM" id="Phobius"/>
    </source>
</evidence>
<feature type="transmembrane region" description="Helical" evidence="6">
    <location>
        <begin position="156"/>
        <end position="177"/>
    </location>
</feature>
<gene>
    <name evidence="8" type="ORF">SAMN04488058_1314</name>
</gene>
<sequence>MTIMLPGQTPQPPLPPTPEELIMEGARRKRGGSVGTLSFFNAIENQEGSLLNVIGPLIRNGFGIGLAEIGVITALGRVARMVFGPLWSMIADRWGRKSVLIITAFWGVFTVAAGFAQNYQQFLLLYGIGLIGTVAAEPISNGILSDLYKDTERGKAFGTLRSAGTLLGLVITPILGQLGNIPNNEGWRYGMYIMGGIGLVTGALVWAFVKDPRDALKKAGLRQGKEDEFRFADVPKILAIPTMALLAVQLLLITSLVLLAFMIFFFTDVRNYSPTEATYLYTTFIAGFGISSFLGGLMGDSFVKRMGDKGRIVLMQIYLVLFAGMSFLATQIDWPSRTFDYGIWFLFGLIGSIGFSGCVLPMVSSVVPPQYRSTSFALLFSFIQGGIAAILSLYLGRLAQQYGLRPVFLWLVTVPYAVNALFWFLFYRTYPRDKARMDALVQANAAANAAD</sequence>
<dbReference type="SUPFAM" id="SSF103473">
    <property type="entry name" value="MFS general substrate transporter"/>
    <property type="match status" value="1"/>
</dbReference>
<feature type="domain" description="Major facilitator superfamily (MFS) profile" evidence="7">
    <location>
        <begin position="33"/>
        <end position="431"/>
    </location>
</feature>
<dbReference type="PANTHER" id="PTHR23505">
    <property type="entry name" value="SPINSTER"/>
    <property type="match status" value="1"/>
</dbReference>
<evidence type="ECO:0000313" key="8">
    <source>
        <dbReference type="EMBL" id="SEJ89776.1"/>
    </source>
</evidence>
<evidence type="ECO:0000259" key="7">
    <source>
        <dbReference type="PROSITE" id="PS50850"/>
    </source>
</evidence>
<feature type="transmembrane region" description="Helical" evidence="6">
    <location>
        <begin position="407"/>
        <end position="427"/>
    </location>
</feature>
<dbReference type="PROSITE" id="PS50850">
    <property type="entry name" value="MFS"/>
    <property type="match status" value="1"/>
</dbReference>
<keyword evidence="9" id="KW-1185">Reference proteome</keyword>
<feature type="transmembrane region" description="Helical" evidence="6">
    <location>
        <begin position="244"/>
        <end position="266"/>
    </location>
</feature>
<keyword evidence="4 6" id="KW-1133">Transmembrane helix</keyword>
<dbReference type="InterPro" id="IPR044770">
    <property type="entry name" value="MFS_spinster-like"/>
</dbReference>
<dbReference type="Pfam" id="PF07690">
    <property type="entry name" value="MFS_1"/>
    <property type="match status" value="1"/>
</dbReference>
<feature type="transmembrane region" description="Helical" evidence="6">
    <location>
        <begin position="375"/>
        <end position="395"/>
    </location>
</feature>
<dbReference type="GO" id="GO:0016020">
    <property type="term" value="C:membrane"/>
    <property type="evidence" value="ECO:0007669"/>
    <property type="project" value="UniProtKB-SubCell"/>
</dbReference>
<dbReference type="RefSeq" id="WP_092265742.1">
    <property type="nucleotide sequence ID" value="NZ_FNZA01000031.1"/>
</dbReference>
<dbReference type="EMBL" id="FNZA01000031">
    <property type="protein sequence ID" value="SEJ89776.1"/>
    <property type="molecule type" value="Genomic_DNA"/>
</dbReference>